<proteinExistence type="predicted"/>
<protein>
    <submittedName>
        <fullName evidence="3">Low-complexity protein</fullName>
    </submittedName>
</protein>
<dbReference type="InterPro" id="IPR051082">
    <property type="entry name" value="Pentapeptide-BTB/POZ_domain"/>
</dbReference>
<dbReference type="Proteomes" id="UP000238762">
    <property type="component" value="Unassembled WGS sequence"/>
</dbReference>
<feature type="transmembrane region" description="Helical" evidence="2">
    <location>
        <begin position="27"/>
        <end position="45"/>
    </location>
</feature>
<reference evidence="3 4" key="1">
    <citation type="submission" date="2018-02" db="EMBL/GenBank/DDBJ databases">
        <authorList>
            <person name="Cohen D.B."/>
            <person name="Kent A.D."/>
        </authorList>
    </citation>
    <scope>NUCLEOTIDE SEQUENCE [LARGE SCALE GENOMIC DNA]</scope>
    <source>
        <strain evidence="3 4">CCAP 1448/3</strain>
    </source>
</reference>
<dbReference type="PANTHER" id="PTHR14136:SF17">
    <property type="entry name" value="BTB_POZ DOMAIN-CONTAINING PROTEIN KCTD9"/>
    <property type="match status" value="1"/>
</dbReference>
<sequence>MTITPTNQPQAITTTNPTISPKPVKPLVYPAIIGAIAVTIVGLTIDNIWLGLSGTLVILLVSVPILWGGFQRAILSVLSPDQKAQILSLIALFLAIAVIFRYFGFYGGLVNLGSQLQWDAIGSLAEWTGAVGQIFIAVLAVYIAWQQYVISRDLTIEQNRLTTQQNIITQQQTIDTYFQGISDLALDDKGFLEDWPQEQAFAEGRTAALLSSIDAAGRAKVLRFLSQSKLITPLQRDRRLGRPMLNGDGGYAEDRLYGVRVIDLGVMLAGSDLAGTDLRWTDLSEANLVRANLSNCDLVKANFSRTILYEAKLSGADIKGARFHYGAIETASPRSRIHPPDYQTGANTGAVVEDADFTNVQCMSEEQRYYCCAWGGETTRATIPGGCAGIPNRLELARQIARINPQEPGGNSDAEILSDRSSL</sequence>
<keyword evidence="2" id="KW-1133">Transmembrane helix</keyword>
<dbReference type="Gene3D" id="2.160.20.80">
    <property type="entry name" value="E3 ubiquitin-protein ligase SopA"/>
    <property type="match status" value="1"/>
</dbReference>
<feature type="transmembrane region" description="Helical" evidence="2">
    <location>
        <begin position="51"/>
        <end position="74"/>
    </location>
</feature>
<gene>
    <name evidence="3" type="ORF">C7B64_11865</name>
</gene>
<keyword evidence="2" id="KW-0812">Transmembrane</keyword>
<organism evidence="3 4">
    <name type="scientific">Merismopedia glauca CCAP 1448/3</name>
    <dbReference type="NCBI Taxonomy" id="1296344"/>
    <lineage>
        <taxon>Bacteria</taxon>
        <taxon>Bacillati</taxon>
        <taxon>Cyanobacteriota</taxon>
        <taxon>Cyanophyceae</taxon>
        <taxon>Synechococcales</taxon>
        <taxon>Merismopediaceae</taxon>
        <taxon>Merismopedia</taxon>
    </lineage>
</organism>
<dbReference type="SUPFAM" id="SSF141571">
    <property type="entry name" value="Pentapeptide repeat-like"/>
    <property type="match status" value="1"/>
</dbReference>
<feature type="transmembrane region" description="Helical" evidence="2">
    <location>
        <begin position="86"/>
        <end position="104"/>
    </location>
</feature>
<dbReference type="OrthoDB" id="503668at2"/>
<dbReference type="Pfam" id="PF00805">
    <property type="entry name" value="Pentapeptide"/>
    <property type="match status" value="1"/>
</dbReference>
<keyword evidence="4" id="KW-1185">Reference proteome</keyword>
<name>A0A2T1C381_9CYAN</name>
<evidence type="ECO:0000313" key="3">
    <source>
        <dbReference type="EMBL" id="PSB02721.1"/>
    </source>
</evidence>
<dbReference type="EMBL" id="PVWJ01000051">
    <property type="protein sequence ID" value="PSB02721.1"/>
    <property type="molecule type" value="Genomic_DNA"/>
</dbReference>
<keyword evidence="2" id="KW-0472">Membrane</keyword>
<dbReference type="InterPro" id="IPR001646">
    <property type="entry name" value="5peptide_repeat"/>
</dbReference>
<comment type="caution">
    <text evidence="3">The sequence shown here is derived from an EMBL/GenBank/DDBJ whole genome shotgun (WGS) entry which is preliminary data.</text>
</comment>
<evidence type="ECO:0000256" key="1">
    <source>
        <dbReference type="SAM" id="MobiDB-lite"/>
    </source>
</evidence>
<evidence type="ECO:0000313" key="4">
    <source>
        <dbReference type="Proteomes" id="UP000238762"/>
    </source>
</evidence>
<reference evidence="3 4" key="2">
    <citation type="submission" date="2018-03" db="EMBL/GenBank/DDBJ databases">
        <title>The ancient ancestry and fast evolution of plastids.</title>
        <authorList>
            <person name="Moore K.R."/>
            <person name="Magnabosco C."/>
            <person name="Momper L."/>
            <person name="Gold D.A."/>
            <person name="Bosak T."/>
            <person name="Fournier G.P."/>
        </authorList>
    </citation>
    <scope>NUCLEOTIDE SEQUENCE [LARGE SCALE GENOMIC DNA]</scope>
    <source>
        <strain evidence="3 4">CCAP 1448/3</strain>
    </source>
</reference>
<accession>A0A2T1C381</accession>
<evidence type="ECO:0000256" key="2">
    <source>
        <dbReference type="SAM" id="Phobius"/>
    </source>
</evidence>
<feature type="transmembrane region" description="Helical" evidence="2">
    <location>
        <begin position="124"/>
        <end position="145"/>
    </location>
</feature>
<dbReference type="PANTHER" id="PTHR14136">
    <property type="entry name" value="BTB_POZ DOMAIN-CONTAINING PROTEIN KCTD9"/>
    <property type="match status" value="1"/>
</dbReference>
<feature type="region of interest" description="Disordered" evidence="1">
    <location>
        <begin position="403"/>
        <end position="423"/>
    </location>
</feature>
<dbReference type="AlphaFoldDB" id="A0A2T1C381"/>
<dbReference type="RefSeq" id="WP_106288865.1">
    <property type="nucleotide sequence ID" value="NZ_CAWNTC010000044.1"/>
</dbReference>